<evidence type="ECO:0000256" key="9">
    <source>
        <dbReference type="ARBA" id="ARBA00048367"/>
    </source>
</evidence>
<dbReference type="Proteomes" id="UP000518266">
    <property type="component" value="Unassembled WGS sequence"/>
</dbReference>
<keyword evidence="13" id="KW-1185">Reference proteome</keyword>
<dbReference type="InterPro" id="IPR050108">
    <property type="entry name" value="CDK"/>
</dbReference>
<evidence type="ECO:0000313" key="12">
    <source>
        <dbReference type="EMBL" id="KAF3845256.1"/>
    </source>
</evidence>
<evidence type="ECO:0000256" key="8">
    <source>
        <dbReference type="ARBA" id="ARBA00047811"/>
    </source>
</evidence>
<keyword evidence="4" id="KW-0808">Transferase</keyword>
<evidence type="ECO:0000256" key="10">
    <source>
        <dbReference type="SAM" id="MobiDB-lite"/>
    </source>
</evidence>
<dbReference type="InterPro" id="IPR011009">
    <property type="entry name" value="Kinase-like_dom_sf"/>
</dbReference>
<keyword evidence="6" id="KW-0418">Kinase</keyword>
<evidence type="ECO:0000256" key="7">
    <source>
        <dbReference type="ARBA" id="ARBA00022840"/>
    </source>
</evidence>
<accession>A0A7J5Y750</accession>
<dbReference type="Gene3D" id="3.30.200.20">
    <property type="entry name" value="Phosphorylase Kinase, domain 1"/>
    <property type="match status" value="1"/>
</dbReference>
<keyword evidence="7" id="KW-0067">ATP-binding</keyword>
<comment type="similarity">
    <text evidence="1">Belongs to the protein kinase superfamily. CMGC Ser/Thr protein kinase family. CDC2/CDKX subfamily.</text>
</comment>
<gene>
    <name evidence="12" type="ORF">F7725_008419</name>
</gene>
<evidence type="ECO:0000259" key="11">
    <source>
        <dbReference type="PROSITE" id="PS50011"/>
    </source>
</evidence>
<comment type="caution">
    <text evidence="12">The sequence shown here is derived from an EMBL/GenBank/DDBJ whole genome shotgun (WGS) entry which is preliminary data.</text>
</comment>
<evidence type="ECO:0000256" key="6">
    <source>
        <dbReference type="ARBA" id="ARBA00022777"/>
    </source>
</evidence>
<dbReference type="SUPFAM" id="SSF56112">
    <property type="entry name" value="Protein kinase-like (PK-like)"/>
    <property type="match status" value="1"/>
</dbReference>
<feature type="region of interest" description="Disordered" evidence="10">
    <location>
        <begin position="180"/>
        <end position="211"/>
    </location>
</feature>
<dbReference type="PANTHER" id="PTHR24056">
    <property type="entry name" value="CELL DIVISION PROTEIN KINASE"/>
    <property type="match status" value="1"/>
</dbReference>
<dbReference type="FunFam" id="3.30.200.20:FF:000049">
    <property type="entry name" value="cyclin-dependent kinase-like 1 isoform X1"/>
    <property type="match status" value="1"/>
</dbReference>
<evidence type="ECO:0000256" key="2">
    <source>
        <dbReference type="ARBA" id="ARBA00012425"/>
    </source>
</evidence>
<dbReference type="EC" id="2.7.11.22" evidence="2"/>
<evidence type="ECO:0000256" key="1">
    <source>
        <dbReference type="ARBA" id="ARBA00006485"/>
    </source>
</evidence>
<evidence type="ECO:0000313" key="13">
    <source>
        <dbReference type="Proteomes" id="UP000518266"/>
    </source>
</evidence>
<dbReference type="SMART" id="SM00220">
    <property type="entry name" value="S_TKc"/>
    <property type="match status" value="1"/>
</dbReference>
<dbReference type="EMBL" id="JAAKFY010000015">
    <property type="protein sequence ID" value="KAF3845256.1"/>
    <property type="molecule type" value="Genomic_DNA"/>
</dbReference>
<dbReference type="PROSITE" id="PS50011">
    <property type="entry name" value="PROTEIN_KINASE_DOM"/>
    <property type="match status" value="1"/>
</dbReference>
<organism evidence="12 13">
    <name type="scientific">Dissostichus mawsoni</name>
    <name type="common">Antarctic cod</name>
    <dbReference type="NCBI Taxonomy" id="36200"/>
    <lineage>
        <taxon>Eukaryota</taxon>
        <taxon>Metazoa</taxon>
        <taxon>Chordata</taxon>
        <taxon>Craniata</taxon>
        <taxon>Vertebrata</taxon>
        <taxon>Euteleostomi</taxon>
        <taxon>Actinopterygii</taxon>
        <taxon>Neopterygii</taxon>
        <taxon>Teleostei</taxon>
        <taxon>Neoteleostei</taxon>
        <taxon>Acanthomorphata</taxon>
        <taxon>Eupercaria</taxon>
        <taxon>Perciformes</taxon>
        <taxon>Notothenioidei</taxon>
        <taxon>Nototheniidae</taxon>
        <taxon>Dissostichus</taxon>
    </lineage>
</organism>
<keyword evidence="5" id="KW-0547">Nucleotide-binding</keyword>
<dbReference type="GO" id="GO:0004693">
    <property type="term" value="F:cyclin-dependent protein serine/threonine kinase activity"/>
    <property type="evidence" value="ECO:0007669"/>
    <property type="project" value="UniProtKB-EC"/>
</dbReference>
<comment type="catalytic activity">
    <reaction evidence="9">
        <text>L-seryl-[protein] + ATP = O-phospho-L-seryl-[protein] + ADP + H(+)</text>
        <dbReference type="Rhea" id="RHEA:17989"/>
        <dbReference type="Rhea" id="RHEA-COMP:9863"/>
        <dbReference type="Rhea" id="RHEA-COMP:11604"/>
        <dbReference type="ChEBI" id="CHEBI:15378"/>
        <dbReference type="ChEBI" id="CHEBI:29999"/>
        <dbReference type="ChEBI" id="CHEBI:30616"/>
        <dbReference type="ChEBI" id="CHEBI:83421"/>
        <dbReference type="ChEBI" id="CHEBI:456216"/>
        <dbReference type="EC" id="2.7.11.22"/>
    </reaction>
</comment>
<evidence type="ECO:0000256" key="3">
    <source>
        <dbReference type="ARBA" id="ARBA00022527"/>
    </source>
</evidence>
<dbReference type="InterPro" id="IPR000719">
    <property type="entry name" value="Prot_kinase_dom"/>
</dbReference>
<proteinExistence type="inferred from homology"/>
<dbReference type="AlphaFoldDB" id="A0A7J5Y750"/>
<dbReference type="GO" id="GO:0005524">
    <property type="term" value="F:ATP binding"/>
    <property type="evidence" value="ECO:0007669"/>
    <property type="project" value="UniProtKB-KW"/>
</dbReference>
<feature type="domain" description="Protein kinase" evidence="11">
    <location>
        <begin position="4"/>
        <end position="240"/>
    </location>
</feature>
<dbReference type="OrthoDB" id="548217at2759"/>
<sequence length="240" mass="27891">MEKYEKIAKIGEGSYGVVFKCRNKDTDRSSPSRSLWSLKTIPSSRRSLCGIRMLKQLKHANLVNLMEVFRRKRKLHLVFEYCDHTSSRASCEEYNVADSKSCKLLSQTERDLTPRHQQVFSSNQFFCGVSIPEPQQKEPLEQKYPNVSHQALSLMKGCLRMDPSERLSCETLLQHPYFDSLQEKSSSSQDRSGNRRTRLTRKHLPPGYLPQLTSSSIFPSLDNKKYNNNLRRFNYHLPNI</sequence>
<name>A0A7J5Y750_DISMA</name>
<protein>
    <recommendedName>
        <fullName evidence="2">cyclin-dependent kinase</fullName>
        <ecNumber evidence="2">2.7.11.22</ecNumber>
    </recommendedName>
</protein>
<dbReference type="GO" id="GO:0005634">
    <property type="term" value="C:nucleus"/>
    <property type="evidence" value="ECO:0007669"/>
    <property type="project" value="TreeGrafter"/>
</dbReference>
<comment type="catalytic activity">
    <reaction evidence="8">
        <text>L-threonyl-[protein] + ATP = O-phospho-L-threonyl-[protein] + ADP + H(+)</text>
        <dbReference type="Rhea" id="RHEA:46608"/>
        <dbReference type="Rhea" id="RHEA-COMP:11060"/>
        <dbReference type="Rhea" id="RHEA-COMP:11605"/>
        <dbReference type="ChEBI" id="CHEBI:15378"/>
        <dbReference type="ChEBI" id="CHEBI:30013"/>
        <dbReference type="ChEBI" id="CHEBI:30616"/>
        <dbReference type="ChEBI" id="CHEBI:61977"/>
        <dbReference type="ChEBI" id="CHEBI:456216"/>
        <dbReference type="EC" id="2.7.11.22"/>
    </reaction>
</comment>
<evidence type="ECO:0000256" key="4">
    <source>
        <dbReference type="ARBA" id="ARBA00022679"/>
    </source>
</evidence>
<dbReference type="Pfam" id="PF00069">
    <property type="entry name" value="Pkinase"/>
    <property type="match status" value="1"/>
</dbReference>
<reference evidence="12 13" key="1">
    <citation type="submission" date="2020-03" db="EMBL/GenBank/DDBJ databases">
        <title>Dissostichus mawsoni Genome sequencing and assembly.</title>
        <authorList>
            <person name="Park H."/>
        </authorList>
    </citation>
    <scope>NUCLEOTIDE SEQUENCE [LARGE SCALE GENOMIC DNA]</scope>
    <source>
        <strain evidence="12">DM0001</strain>
        <tissue evidence="12">Muscle</tissue>
    </source>
</reference>
<evidence type="ECO:0000256" key="5">
    <source>
        <dbReference type="ARBA" id="ARBA00022741"/>
    </source>
</evidence>
<dbReference type="Gene3D" id="1.10.510.10">
    <property type="entry name" value="Transferase(Phosphotransferase) domain 1"/>
    <property type="match status" value="1"/>
</dbReference>
<dbReference type="PANTHER" id="PTHR24056:SF510">
    <property type="entry name" value="CYCLIN-DEPENDENT KINASE-LIKE 1"/>
    <property type="match status" value="1"/>
</dbReference>
<keyword evidence="3" id="KW-0723">Serine/threonine-protein kinase</keyword>
<feature type="compositionally biased region" description="Basic residues" evidence="10">
    <location>
        <begin position="194"/>
        <end position="204"/>
    </location>
</feature>